<feature type="compositionally biased region" description="Basic residues" evidence="1">
    <location>
        <begin position="107"/>
        <end position="123"/>
    </location>
</feature>
<sequence length="131" mass="14350">MAAVAELPAASKAPPATVADTPTVAIRRISFFTMIPPSAATTARPRTNCLMSEPLLSGREYVLLRMESIRFARLPARTRHTPAAAENLRDTGKGGGRPRRGTSYPSRQRHPYRSGHPTRHIPRGRSCTHTP</sequence>
<protein>
    <submittedName>
        <fullName evidence="2">Uncharacterized protein</fullName>
    </submittedName>
</protein>
<dbReference type="Proteomes" id="UP000641386">
    <property type="component" value="Unassembled WGS sequence"/>
</dbReference>
<keyword evidence="3" id="KW-1185">Reference proteome</keyword>
<dbReference type="EMBL" id="BNBC01000023">
    <property type="protein sequence ID" value="GHE85357.1"/>
    <property type="molecule type" value="Genomic_DNA"/>
</dbReference>
<gene>
    <name evidence="2" type="ORF">GCM10014715_46940</name>
</gene>
<reference evidence="2" key="1">
    <citation type="journal article" date="2014" name="Int. J. Syst. Evol. Microbiol.">
        <title>Complete genome sequence of Corynebacterium casei LMG S-19264T (=DSM 44701T), isolated from a smear-ripened cheese.</title>
        <authorList>
            <consortium name="US DOE Joint Genome Institute (JGI-PGF)"/>
            <person name="Walter F."/>
            <person name="Albersmeier A."/>
            <person name="Kalinowski J."/>
            <person name="Ruckert C."/>
        </authorList>
    </citation>
    <scope>NUCLEOTIDE SEQUENCE</scope>
    <source>
        <strain evidence="2">JCM 3302</strain>
    </source>
</reference>
<organism evidence="2 3">
    <name type="scientific">Streptomyces spiralis</name>
    <dbReference type="NCBI Taxonomy" id="66376"/>
    <lineage>
        <taxon>Bacteria</taxon>
        <taxon>Bacillati</taxon>
        <taxon>Actinomycetota</taxon>
        <taxon>Actinomycetes</taxon>
        <taxon>Kitasatosporales</taxon>
        <taxon>Streptomycetaceae</taxon>
        <taxon>Streptomyces</taxon>
    </lineage>
</organism>
<evidence type="ECO:0000313" key="3">
    <source>
        <dbReference type="Proteomes" id="UP000641386"/>
    </source>
</evidence>
<reference evidence="2" key="2">
    <citation type="submission" date="2020-09" db="EMBL/GenBank/DDBJ databases">
        <authorList>
            <person name="Sun Q."/>
            <person name="Ohkuma M."/>
        </authorList>
    </citation>
    <scope>NUCLEOTIDE SEQUENCE</scope>
    <source>
        <strain evidence="2">JCM 3302</strain>
    </source>
</reference>
<dbReference type="AlphaFoldDB" id="A0A919A4Q7"/>
<name>A0A919A4Q7_9ACTN</name>
<evidence type="ECO:0000313" key="2">
    <source>
        <dbReference type="EMBL" id="GHE85357.1"/>
    </source>
</evidence>
<feature type="region of interest" description="Disordered" evidence="1">
    <location>
        <begin position="75"/>
        <end position="131"/>
    </location>
</feature>
<comment type="caution">
    <text evidence="2">The sequence shown here is derived from an EMBL/GenBank/DDBJ whole genome shotgun (WGS) entry which is preliminary data.</text>
</comment>
<evidence type="ECO:0000256" key="1">
    <source>
        <dbReference type="SAM" id="MobiDB-lite"/>
    </source>
</evidence>
<accession>A0A919A4Q7</accession>
<proteinExistence type="predicted"/>